<dbReference type="EMBL" id="JARJCM010000094">
    <property type="protein sequence ID" value="KAJ7030067.1"/>
    <property type="molecule type" value="Genomic_DNA"/>
</dbReference>
<keyword evidence="2" id="KW-0472">Membrane</keyword>
<evidence type="ECO:0000256" key="1">
    <source>
        <dbReference type="SAM" id="MobiDB-lite"/>
    </source>
</evidence>
<evidence type="ECO:0000313" key="4">
    <source>
        <dbReference type="Proteomes" id="UP001218188"/>
    </source>
</evidence>
<accession>A0AAD6WYK6</accession>
<feature type="compositionally biased region" description="Basic and acidic residues" evidence="1">
    <location>
        <begin position="237"/>
        <end position="247"/>
    </location>
</feature>
<keyword evidence="4" id="KW-1185">Reference proteome</keyword>
<feature type="compositionally biased region" description="Polar residues" evidence="1">
    <location>
        <begin position="248"/>
        <end position="257"/>
    </location>
</feature>
<keyword evidence="2" id="KW-1133">Transmembrane helix</keyword>
<feature type="transmembrane region" description="Helical" evidence="2">
    <location>
        <begin position="78"/>
        <end position="98"/>
    </location>
</feature>
<comment type="caution">
    <text evidence="3">The sequence shown here is derived from an EMBL/GenBank/DDBJ whole genome shotgun (WGS) entry which is preliminary data.</text>
</comment>
<protein>
    <submittedName>
        <fullName evidence="3">Uncharacterized protein</fullName>
    </submittedName>
</protein>
<name>A0AAD6WYK6_9AGAR</name>
<organism evidence="3 4">
    <name type="scientific">Mycena alexandri</name>
    <dbReference type="NCBI Taxonomy" id="1745969"/>
    <lineage>
        <taxon>Eukaryota</taxon>
        <taxon>Fungi</taxon>
        <taxon>Dikarya</taxon>
        <taxon>Basidiomycota</taxon>
        <taxon>Agaricomycotina</taxon>
        <taxon>Agaricomycetes</taxon>
        <taxon>Agaricomycetidae</taxon>
        <taxon>Agaricales</taxon>
        <taxon>Marasmiineae</taxon>
        <taxon>Mycenaceae</taxon>
        <taxon>Mycena</taxon>
    </lineage>
</organism>
<gene>
    <name evidence="3" type="ORF">C8F04DRAFT_1264187</name>
</gene>
<feature type="compositionally biased region" description="Polar residues" evidence="1">
    <location>
        <begin position="142"/>
        <end position="152"/>
    </location>
</feature>
<feature type="region of interest" description="Disordered" evidence="1">
    <location>
        <begin position="140"/>
        <end position="258"/>
    </location>
</feature>
<dbReference type="AlphaFoldDB" id="A0AAD6WYK6"/>
<reference evidence="3" key="1">
    <citation type="submission" date="2023-03" db="EMBL/GenBank/DDBJ databases">
        <title>Massive genome expansion in bonnet fungi (Mycena s.s.) driven by repeated elements and novel gene families across ecological guilds.</title>
        <authorList>
            <consortium name="Lawrence Berkeley National Laboratory"/>
            <person name="Harder C.B."/>
            <person name="Miyauchi S."/>
            <person name="Viragh M."/>
            <person name="Kuo A."/>
            <person name="Thoen E."/>
            <person name="Andreopoulos B."/>
            <person name="Lu D."/>
            <person name="Skrede I."/>
            <person name="Drula E."/>
            <person name="Henrissat B."/>
            <person name="Morin E."/>
            <person name="Kohler A."/>
            <person name="Barry K."/>
            <person name="LaButti K."/>
            <person name="Morin E."/>
            <person name="Salamov A."/>
            <person name="Lipzen A."/>
            <person name="Mereny Z."/>
            <person name="Hegedus B."/>
            <person name="Baldrian P."/>
            <person name="Stursova M."/>
            <person name="Weitz H."/>
            <person name="Taylor A."/>
            <person name="Grigoriev I.V."/>
            <person name="Nagy L.G."/>
            <person name="Martin F."/>
            <person name="Kauserud H."/>
        </authorList>
    </citation>
    <scope>NUCLEOTIDE SEQUENCE</scope>
    <source>
        <strain evidence="3">CBHHK200</strain>
    </source>
</reference>
<evidence type="ECO:0000256" key="2">
    <source>
        <dbReference type="SAM" id="Phobius"/>
    </source>
</evidence>
<proteinExistence type="predicted"/>
<dbReference type="Proteomes" id="UP001218188">
    <property type="component" value="Unassembled WGS sequence"/>
</dbReference>
<keyword evidence="2" id="KW-0812">Transmembrane</keyword>
<sequence>MTPPQSLDPIATQLVLRRLTALSPSILAVSLAPALARPFALSLTQAVVAVTLRALARPAVAATAIMIIRAIVAATTRALVHAVAATAIMAIMIIRAIVAATTSRSRSHAVTATRNYDYSRYRRRARLALSFTTPSPRRLARSFTTPLCGSQKTSKRRRREGEGATPSRAAATGFQDHARARLGGAQGEALARSRHQPPATGHHHTTRTSAALEERIAPSLPRQAKRARSVVGEQDDRDGAKRQRQEASPETAPQENNRVLMKLRFAIRKPGDGGRPLTSMTFFATHLIATDQTYKGGFLHRRIQPG</sequence>
<evidence type="ECO:0000313" key="3">
    <source>
        <dbReference type="EMBL" id="KAJ7030067.1"/>
    </source>
</evidence>